<gene>
    <name evidence="4" type="ORF">MANY_39800</name>
</gene>
<evidence type="ECO:0000256" key="2">
    <source>
        <dbReference type="SAM" id="SignalP"/>
    </source>
</evidence>
<evidence type="ECO:0000313" key="4">
    <source>
        <dbReference type="EMBL" id="BBZ78643.1"/>
    </source>
</evidence>
<feature type="compositionally biased region" description="Low complexity" evidence="1">
    <location>
        <begin position="34"/>
        <end position="56"/>
    </location>
</feature>
<accession>A0A6N4WE24</accession>
<keyword evidence="5" id="KW-1185">Reference proteome</keyword>
<proteinExistence type="predicted"/>
<evidence type="ECO:0000256" key="1">
    <source>
        <dbReference type="SAM" id="MobiDB-lite"/>
    </source>
</evidence>
<evidence type="ECO:0000313" key="5">
    <source>
        <dbReference type="Proteomes" id="UP000467249"/>
    </source>
</evidence>
<sequence>MHLTPSASPLQRRSSGVLVAGLVAISVAACGSSAAPPAPQASATSSASSNSAPTAKSGKDHAAGLIESVSGTTASVQKRDGTVTVGFSASTKVWETDPAAVTDVTVGSCVSVRPEHGGAPGPNGSLTAAVVQIVPAKNSGCFVSAQPSTASAPASGSPGPTGPVRGTVSSIGGNSLIINASGAPTPTTVALASNTTYAKRVPANIQAIAQGKCITARGTTDSSGTLQADMIALHPADNGKCPGSRR</sequence>
<evidence type="ECO:0000259" key="3">
    <source>
        <dbReference type="Pfam" id="PF18914"/>
    </source>
</evidence>
<feature type="chain" id="PRO_5027009948" description="DUF5666 domain-containing protein" evidence="2">
    <location>
        <begin position="35"/>
        <end position="246"/>
    </location>
</feature>
<dbReference type="Pfam" id="PF18914">
    <property type="entry name" value="DUF5666"/>
    <property type="match status" value="2"/>
</dbReference>
<keyword evidence="2" id="KW-0732">Signal</keyword>
<name>A0A6N4WE24_9MYCO</name>
<feature type="region of interest" description="Disordered" evidence="1">
    <location>
        <begin position="34"/>
        <end position="61"/>
    </location>
</feature>
<feature type="compositionally biased region" description="Low complexity" evidence="1">
    <location>
        <begin position="145"/>
        <end position="158"/>
    </location>
</feature>
<reference evidence="4 5" key="1">
    <citation type="journal article" date="2019" name="Emerg. Microbes Infect.">
        <title>Comprehensive subspecies identification of 175 nontuberculous mycobacteria species based on 7547 genomic profiles.</title>
        <authorList>
            <person name="Matsumoto Y."/>
            <person name="Kinjo T."/>
            <person name="Motooka D."/>
            <person name="Nabeya D."/>
            <person name="Jung N."/>
            <person name="Uechi K."/>
            <person name="Horii T."/>
            <person name="Iida T."/>
            <person name="Fujita J."/>
            <person name="Nakamura S."/>
        </authorList>
    </citation>
    <scope>NUCLEOTIDE SEQUENCE [LARGE SCALE GENOMIC DNA]</scope>
    <source>
        <strain evidence="4 5">JCM 30275</strain>
    </source>
</reference>
<feature type="domain" description="DUF5666" evidence="3">
    <location>
        <begin position="165"/>
        <end position="231"/>
    </location>
</feature>
<feature type="signal peptide" evidence="2">
    <location>
        <begin position="1"/>
        <end position="34"/>
    </location>
</feature>
<feature type="region of interest" description="Disordered" evidence="1">
    <location>
        <begin position="145"/>
        <end position="168"/>
    </location>
</feature>
<dbReference type="InterPro" id="IPR043724">
    <property type="entry name" value="DUF5666"/>
</dbReference>
<feature type="domain" description="DUF5666" evidence="3">
    <location>
        <begin position="64"/>
        <end position="128"/>
    </location>
</feature>
<organism evidence="4 5">
    <name type="scientific">Mycolicibacterium anyangense</name>
    <dbReference type="NCBI Taxonomy" id="1431246"/>
    <lineage>
        <taxon>Bacteria</taxon>
        <taxon>Bacillati</taxon>
        <taxon>Actinomycetota</taxon>
        <taxon>Actinomycetes</taxon>
        <taxon>Mycobacteriales</taxon>
        <taxon>Mycobacteriaceae</taxon>
        <taxon>Mycolicibacterium</taxon>
    </lineage>
</organism>
<dbReference type="AlphaFoldDB" id="A0A6N4WE24"/>
<dbReference type="Proteomes" id="UP000467249">
    <property type="component" value="Chromosome"/>
</dbReference>
<dbReference type="KEGG" id="many:MANY_39800"/>
<dbReference type="EMBL" id="AP022620">
    <property type="protein sequence ID" value="BBZ78643.1"/>
    <property type="molecule type" value="Genomic_DNA"/>
</dbReference>
<protein>
    <recommendedName>
        <fullName evidence="3">DUF5666 domain-containing protein</fullName>
    </recommendedName>
</protein>
<dbReference type="RefSeq" id="WP_163805762.1">
    <property type="nucleotide sequence ID" value="NZ_AP022620.1"/>
</dbReference>